<dbReference type="Gene3D" id="1.10.630.10">
    <property type="entry name" value="Cytochrome P450"/>
    <property type="match status" value="1"/>
</dbReference>
<keyword evidence="9" id="KW-1185">Reference proteome</keyword>
<proteinExistence type="inferred from homology"/>
<keyword evidence="6" id="KW-0503">Monooxygenase</keyword>
<dbReference type="PRINTS" id="PR00463">
    <property type="entry name" value="EP450I"/>
</dbReference>
<dbReference type="InterPro" id="IPR002401">
    <property type="entry name" value="Cyt_P450_E_grp-I"/>
</dbReference>
<dbReference type="GO" id="GO:0005506">
    <property type="term" value="F:iron ion binding"/>
    <property type="evidence" value="ECO:0007669"/>
    <property type="project" value="InterPro"/>
</dbReference>
<evidence type="ECO:0000313" key="8">
    <source>
        <dbReference type="EnsemblMetazoa" id="PPA05897.1"/>
    </source>
</evidence>
<dbReference type="Pfam" id="PF10321">
    <property type="entry name" value="7TM_GPCR_Srt"/>
    <property type="match status" value="4"/>
</dbReference>
<keyword evidence="7" id="KW-0349">Heme</keyword>
<keyword evidence="4" id="KW-0560">Oxidoreductase</keyword>
<accession>A0A8R1U6H6</accession>
<gene>
    <name evidence="8" type="primary">WBGene00095451</name>
</gene>
<dbReference type="FunFam" id="1.10.630.10:FF:000036">
    <property type="entry name" value="CYtochrome P450 family"/>
    <property type="match status" value="1"/>
</dbReference>
<dbReference type="InterPro" id="IPR036396">
    <property type="entry name" value="Cyt_P450_sf"/>
</dbReference>
<keyword evidence="5 7" id="KW-0408">Iron</keyword>
<dbReference type="GO" id="GO:0020037">
    <property type="term" value="F:heme binding"/>
    <property type="evidence" value="ECO:0007669"/>
    <property type="project" value="InterPro"/>
</dbReference>
<evidence type="ECO:0000256" key="7">
    <source>
        <dbReference type="PIRSR" id="PIRSR602401-1"/>
    </source>
</evidence>
<sequence>MRQHVATVRASVLHLPSSISPAMRSHLSATSRIETIAQLRWNILMDSQEEYDCSNSSVDWTTRGIGRPYFGAFCILFAFVTIPLYILSVAVIWTMRRGSTYKVMLVLALADIITLFVNSFTFGFFLAMVKDSWFIEITLFTGRNVLSSSQITFFECILGFTLSCISCLLLALNRMLELISRRLFKLIFKVWIIILKDKYRKIQGSRTWKIGSGIEDHASMNRATMMLSLQSGIIVCIHFTTGITYEITQYIPPSDGILYMAQFAWMLEHGLPPLIYIFFNQTVKEGVRHYISPISTSLHFPSSIKPKPTSLHPNPFPMKSLSQREIPGARKENTRRLNQRSTKTEYFSVKYMKISKFPRGHNFKIIVPQFRFNVFLHTFPEYNCSYTDEPIDWSTRGTKRPYFGSFCLCFGIVTISLYSICVSVLFKMRIMPVYKVFRNFTHSNNKGYSQIMLFLAAVDISDVFVFFMASSMTCILLAINRFGELLTIGIISSMFKGSRTWIVLFLFLPLSFLAVFFSPPMLFNSTYHLLLFNPMITEGRYIFTNYLNTYVHQAWQSKNTFGVSICDIIQLAKASDSDALNEVALRMIVQSGIIITIHMTTCVIYEVTQYIEMNEAIMYGAQIGWMSVHGSPPFVYIIFNEAVRHRVKSMLIFSISMSPTPKNRSLVTVQPIELMTKKSKMFVLLILLVISFIAWESLLFYRRRASLPPGPFPVPLLGNLINEVKPPFLHVAFKRLSSKFGPVFTVHLPYPVVNISDYETIKETFRGNDVTGRMHNVMIEATRMCENGGIVSSDGADWLEQRRFAIATLRDFGMGKNLMEEKVRLSARNMIEFINKQDFDNMDLRWSIQVFVSNIINEFLFGFQYPYDNCEKLMNFVLGLNDAIAGISRSFVVPIIFMLPWTRHLPVISHYWGKHELRFQTMIDYIRETAATVKYDPTEEPICYVQAFHKNNKDKRFEQLVSCCADLFIAGQETTTTTMRWGMLLLASHPQVQEKLRAEIHSQIGRDRIGSMADKATMPYTSAVINEIQRVANIIAPNPVLFHKSTVETEIAGYKVAANTLVNGDIHQMMKTDPLFEEPDRFWPERYIGEDGVTLRKELVERTLPFGIGKRRCAGEGKDGINFQILPLSGCTIDLEPVYTNIHFPKPQNFRLEKV</sequence>
<dbReference type="Proteomes" id="UP000005239">
    <property type="component" value="Unassembled WGS sequence"/>
</dbReference>
<dbReference type="InterPro" id="IPR001128">
    <property type="entry name" value="Cyt_P450"/>
</dbReference>
<dbReference type="GO" id="GO:0004497">
    <property type="term" value="F:monooxygenase activity"/>
    <property type="evidence" value="ECO:0007669"/>
    <property type="project" value="UniProtKB-KW"/>
</dbReference>
<organism evidence="8 9">
    <name type="scientific">Pristionchus pacificus</name>
    <name type="common">Parasitic nematode worm</name>
    <dbReference type="NCBI Taxonomy" id="54126"/>
    <lineage>
        <taxon>Eukaryota</taxon>
        <taxon>Metazoa</taxon>
        <taxon>Ecdysozoa</taxon>
        <taxon>Nematoda</taxon>
        <taxon>Chromadorea</taxon>
        <taxon>Rhabditida</taxon>
        <taxon>Rhabditina</taxon>
        <taxon>Diplogasteromorpha</taxon>
        <taxon>Diplogasteroidea</taxon>
        <taxon>Neodiplogasteridae</taxon>
        <taxon>Pristionchus</taxon>
    </lineage>
</organism>
<protein>
    <submittedName>
        <fullName evidence="8">G protein-coupled receptor</fullName>
    </submittedName>
</protein>
<name>A0A2A6C2J1_PRIPA</name>
<dbReference type="PROSITE" id="PS00086">
    <property type="entry name" value="CYTOCHROME_P450"/>
    <property type="match status" value="1"/>
</dbReference>
<evidence type="ECO:0000256" key="1">
    <source>
        <dbReference type="ARBA" id="ARBA00001971"/>
    </source>
</evidence>
<dbReference type="SUPFAM" id="SSF48264">
    <property type="entry name" value="Cytochrome P450"/>
    <property type="match status" value="1"/>
</dbReference>
<evidence type="ECO:0000256" key="3">
    <source>
        <dbReference type="ARBA" id="ARBA00022723"/>
    </source>
</evidence>
<comment type="cofactor">
    <cofactor evidence="1 7">
        <name>heme</name>
        <dbReference type="ChEBI" id="CHEBI:30413"/>
    </cofactor>
</comment>
<evidence type="ECO:0000256" key="6">
    <source>
        <dbReference type="ARBA" id="ARBA00023033"/>
    </source>
</evidence>
<dbReference type="AlphaFoldDB" id="A0A2A6C2J1"/>
<dbReference type="PRINTS" id="PR00385">
    <property type="entry name" value="P450"/>
</dbReference>
<reference evidence="8" key="2">
    <citation type="submission" date="2022-06" db="UniProtKB">
        <authorList>
            <consortium name="EnsemblMetazoa"/>
        </authorList>
    </citation>
    <scope>IDENTIFICATION</scope>
    <source>
        <strain evidence="8">PS312</strain>
    </source>
</reference>
<reference evidence="9" key="1">
    <citation type="journal article" date="2008" name="Nat. Genet.">
        <title>The Pristionchus pacificus genome provides a unique perspective on nematode lifestyle and parasitism.</title>
        <authorList>
            <person name="Dieterich C."/>
            <person name="Clifton S.W."/>
            <person name="Schuster L.N."/>
            <person name="Chinwalla A."/>
            <person name="Delehaunty K."/>
            <person name="Dinkelacker I."/>
            <person name="Fulton L."/>
            <person name="Fulton R."/>
            <person name="Godfrey J."/>
            <person name="Minx P."/>
            <person name="Mitreva M."/>
            <person name="Roeseler W."/>
            <person name="Tian H."/>
            <person name="Witte H."/>
            <person name="Yang S.P."/>
            <person name="Wilson R.K."/>
            <person name="Sommer R.J."/>
        </authorList>
    </citation>
    <scope>NUCLEOTIDE SEQUENCE [LARGE SCALE GENOMIC DNA]</scope>
    <source>
        <strain evidence="9">PS312</strain>
    </source>
</reference>
<dbReference type="EnsemblMetazoa" id="PPA05897.1">
    <property type="protein sequence ID" value="PPA05897.1"/>
    <property type="gene ID" value="WBGene00095451"/>
</dbReference>
<dbReference type="InterPro" id="IPR019425">
    <property type="entry name" value="7TM_GPCR_serpentine_rcpt_Srt"/>
</dbReference>
<evidence type="ECO:0000256" key="2">
    <source>
        <dbReference type="ARBA" id="ARBA00010617"/>
    </source>
</evidence>
<evidence type="ECO:0000256" key="4">
    <source>
        <dbReference type="ARBA" id="ARBA00023002"/>
    </source>
</evidence>
<dbReference type="Pfam" id="PF00067">
    <property type="entry name" value="p450"/>
    <property type="match status" value="1"/>
</dbReference>
<accession>A0A2A6C2J1</accession>
<dbReference type="InterPro" id="IPR017972">
    <property type="entry name" value="Cyt_P450_CS"/>
</dbReference>
<dbReference type="PANTHER" id="PTHR24284:SF1">
    <property type="entry name" value="CYTOCHROME P450 FAMILY"/>
    <property type="match status" value="1"/>
</dbReference>
<evidence type="ECO:0000256" key="5">
    <source>
        <dbReference type="ARBA" id="ARBA00023004"/>
    </source>
</evidence>
<dbReference type="PANTHER" id="PTHR24284">
    <property type="entry name" value="CYTOCHROME P450 FAMILY"/>
    <property type="match status" value="1"/>
</dbReference>
<dbReference type="SUPFAM" id="SSF81321">
    <property type="entry name" value="Family A G protein-coupled receptor-like"/>
    <property type="match status" value="1"/>
</dbReference>
<comment type="similarity">
    <text evidence="2">Belongs to the cytochrome P450 family.</text>
</comment>
<feature type="binding site" description="axial binding residue" evidence="7">
    <location>
        <position position="1113"/>
    </location>
    <ligand>
        <name>heme</name>
        <dbReference type="ChEBI" id="CHEBI:30413"/>
    </ligand>
    <ligandPart>
        <name>Fe</name>
        <dbReference type="ChEBI" id="CHEBI:18248"/>
    </ligandPart>
</feature>
<dbReference type="GO" id="GO:0016705">
    <property type="term" value="F:oxidoreductase activity, acting on paired donors, with incorporation or reduction of molecular oxygen"/>
    <property type="evidence" value="ECO:0007669"/>
    <property type="project" value="InterPro"/>
</dbReference>
<keyword evidence="3 7" id="KW-0479">Metal-binding</keyword>
<evidence type="ECO:0000313" key="9">
    <source>
        <dbReference type="Proteomes" id="UP000005239"/>
    </source>
</evidence>